<dbReference type="EMBL" id="CM042034">
    <property type="protein sequence ID" value="KAI3761986.1"/>
    <property type="molecule type" value="Genomic_DNA"/>
</dbReference>
<organism evidence="1 2">
    <name type="scientific">Smallanthus sonchifolius</name>
    <dbReference type="NCBI Taxonomy" id="185202"/>
    <lineage>
        <taxon>Eukaryota</taxon>
        <taxon>Viridiplantae</taxon>
        <taxon>Streptophyta</taxon>
        <taxon>Embryophyta</taxon>
        <taxon>Tracheophyta</taxon>
        <taxon>Spermatophyta</taxon>
        <taxon>Magnoliopsida</taxon>
        <taxon>eudicotyledons</taxon>
        <taxon>Gunneridae</taxon>
        <taxon>Pentapetalae</taxon>
        <taxon>asterids</taxon>
        <taxon>campanulids</taxon>
        <taxon>Asterales</taxon>
        <taxon>Asteraceae</taxon>
        <taxon>Asteroideae</taxon>
        <taxon>Heliantheae alliance</taxon>
        <taxon>Millerieae</taxon>
        <taxon>Smallanthus</taxon>
    </lineage>
</organism>
<reference evidence="1 2" key="2">
    <citation type="journal article" date="2022" name="Mol. Ecol. Resour.">
        <title>The genomes of chicory, endive, great burdock and yacon provide insights into Asteraceae paleo-polyploidization history and plant inulin production.</title>
        <authorList>
            <person name="Fan W."/>
            <person name="Wang S."/>
            <person name="Wang H."/>
            <person name="Wang A."/>
            <person name="Jiang F."/>
            <person name="Liu H."/>
            <person name="Zhao H."/>
            <person name="Xu D."/>
            <person name="Zhang Y."/>
        </authorList>
    </citation>
    <scope>NUCLEOTIDE SEQUENCE [LARGE SCALE GENOMIC DNA]</scope>
    <source>
        <strain evidence="2">cv. Yunnan</strain>
        <tissue evidence="1">Leaves</tissue>
    </source>
</reference>
<dbReference type="Proteomes" id="UP001056120">
    <property type="component" value="Linkage Group LG17"/>
</dbReference>
<comment type="caution">
    <text evidence="1">The sequence shown here is derived from an EMBL/GenBank/DDBJ whole genome shotgun (WGS) entry which is preliminary data.</text>
</comment>
<name>A0ACB9ETD9_9ASTR</name>
<evidence type="ECO:0000313" key="2">
    <source>
        <dbReference type="Proteomes" id="UP001056120"/>
    </source>
</evidence>
<sequence length="407" mass="46053">MNKFKDHESWEIIHIPDKPPFPPHQQPTVKVYAAVIDPKHTHTLVRKLNHILPLENLCHVKRVRKQQLHGGSTLLSVILCLAGEDDSQSDVIPKEVVDLIDSYQLETFITKVCRYAPLSKEEWVEQCKIWPTSFHPPTYNIAGITGFSEEESHSICAFMKLALDLAKSEHQMVNAAVIVDPSTNEVIARARDQVYSCRRPINHEVKNHDNMLLISSAPEEPKLLYDGVSCLNPWGWSNQKSCDSWHPLRHAAIVAIEDSAARDRNLFPGSRHDLAETDHVQPALTYPSPKKQKTKSINVNDYEKLDSHTNDCHPELSRPYLCTGYDIYLIWEPCAMCAMALVHQRIKRIFYAFPNPNAGALGSVHRLQGEKSLNHHYAVFIVLLPQESLDRSGVTEKPSNVAHGVSL</sequence>
<gene>
    <name evidence="1" type="ORF">L1987_52409</name>
</gene>
<reference evidence="2" key="1">
    <citation type="journal article" date="2022" name="Mol. Ecol. Resour.">
        <title>The genomes of chicory, endive, great burdock and yacon provide insights into Asteraceae palaeo-polyploidization history and plant inulin production.</title>
        <authorList>
            <person name="Fan W."/>
            <person name="Wang S."/>
            <person name="Wang H."/>
            <person name="Wang A."/>
            <person name="Jiang F."/>
            <person name="Liu H."/>
            <person name="Zhao H."/>
            <person name="Xu D."/>
            <person name="Zhang Y."/>
        </authorList>
    </citation>
    <scope>NUCLEOTIDE SEQUENCE [LARGE SCALE GENOMIC DNA]</scope>
    <source>
        <strain evidence="2">cv. Yunnan</strain>
    </source>
</reference>
<keyword evidence="2" id="KW-1185">Reference proteome</keyword>
<proteinExistence type="predicted"/>
<evidence type="ECO:0000313" key="1">
    <source>
        <dbReference type="EMBL" id="KAI3761986.1"/>
    </source>
</evidence>
<protein>
    <submittedName>
        <fullName evidence="1">Uncharacterized protein</fullName>
    </submittedName>
</protein>
<accession>A0ACB9ETD9</accession>